<dbReference type="GO" id="GO:0005886">
    <property type="term" value="C:plasma membrane"/>
    <property type="evidence" value="ECO:0007669"/>
    <property type="project" value="UniProtKB-SubCell"/>
</dbReference>
<feature type="domain" description="Major facilitator superfamily (MFS) profile" evidence="7">
    <location>
        <begin position="256"/>
        <end position="439"/>
    </location>
</feature>
<feature type="transmembrane region" description="Helical" evidence="6">
    <location>
        <begin position="156"/>
        <end position="177"/>
    </location>
</feature>
<dbReference type="InterPro" id="IPR020846">
    <property type="entry name" value="MFS_dom"/>
</dbReference>
<evidence type="ECO:0000256" key="1">
    <source>
        <dbReference type="ARBA" id="ARBA00004651"/>
    </source>
</evidence>
<feature type="transmembrane region" description="Helical" evidence="6">
    <location>
        <begin position="91"/>
        <end position="109"/>
    </location>
</feature>
<dbReference type="Proteomes" id="UP000466681">
    <property type="component" value="Chromosome"/>
</dbReference>
<dbReference type="RefSeq" id="WP_083153332.1">
    <property type="nucleotide sequence ID" value="NZ_AP022560.1"/>
</dbReference>
<evidence type="ECO:0000256" key="2">
    <source>
        <dbReference type="ARBA" id="ARBA00022448"/>
    </source>
</evidence>
<dbReference type="PANTHER" id="PTHR23519">
    <property type="entry name" value="AUTOPHAGY-RELATED PROTEIN 22"/>
    <property type="match status" value="1"/>
</dbReference>
<dbReference type="SUPFAM" id="SSF103473">
    <property type="entry name" value="MFS general substrate transporter"/>
    <property type="match status" value="1"/>
</dbReference>
<comment type="subcellular location">
    <subcellularLocation>
        <location evidence="1">Cell membrane</location>
        <topology evidence="1">Multi-pass membrane protein</topology>
    </subcellularLocation>
</comment>
<proteinExistence type="predicted"/>
<evidence type="ECO:0000256" key="5">
    <source>
        <dbReference type="ARBA" id="ARBA00023136"/>
    </source>
</evidence>
<evidence type="ECO:0000313" key="9">
    <source>
        <dbReference type="Proteomes" id="UP000466681"/>
    </source>
</evidence>
<evidence type="ECO:0000313" key="8">
    <source>
        <dbReference type="EMBL" id="BBX01526.1"/>
    </source>
</evidence>
<dbReference type="InterPro" id="IPR050495">
    <property type="entry name" value="ATG22/LtaA_families"/>
</dbReference>
<sequence>MSEPRSSAPAARRSQIVSWALWDFGSTGLNAVVVTFVFSIYLTNAVGDGLPGETTPTSWLGWALGAAGAVVALLAPATGVWVDAPWRRRTTLAALSAMSVALTVAMSVVREDYRYLALGLLLVAAVSACNDLAAVPYNAMLRQLSTPQTSGQISGIGFGAGYFGSVVLLLVVYFVFVSGDGDHTGLLNLPAADGQNVRTAMVFTAVWFALFACPLLIAVPAPKPENVAPTAAIGFFGGYRKLWREIRSEWHRDHNVVYYLIASAVFRDGLTGVFAFGAVLGVKVYGVSSGDVLLFGVSASVVAAIGAIIGGLLDDRFGAKPVIVGALTLMITVGLILMALSGVLAFWICGLLLCLFLGPTLSAARTLMLRMSADGKEGVAFGLYTTTGRAVSYLAPVMFSTFIAVFGTDRAGIGGIIVVLLAGLLGMLAVKTPGRIAAT</sequence>
<dbReference type="Pfam" id="PF11700">
    <property type="entry name" value="ATG22"/>
    <property type="match status" value="1"/>
</dbReference>
<feature type="transmembrane region" description="Helical" evidence="6">
    <location>
        <begin position="292"/>
        <end position="313"/>
    </location>
</feature>
<feature type="transmembrane region" description="Helical" evidence="6">
    <location>
        <begin position="21"/>
        <end position="42"/>
    </location>
</feature>
<evidence type="ECO:0000256" key="6">
    <source>
        <dbReference type="SAM" id="Phobius"/>
    </source>
</evidence>
<feature type="transmembrane region" description="Helical" evidence="6">
    <location>
        <begin position="62"/>
        <end position="84"/>
    </location>
</feature>
<feature type="transmembrane region" description="Helical" evidence="6">
    <location>
        <begin position="197"/>
        <end position="219"/>
    </location>
</feature>
<dbReference type="KEGG" id="mmor:MMOR_24620"/>
<feature type="transmembrane region" description="Helical" evidence="6">
    <location>
        <begin position="411"/>
        <end position="430"/>
    </location>
</feature>
<dbReference type="InterPro" id="IPR024671">
    <property type="entry name" value="Atg22-like"/>
</dbReference>
<feature type="transmembrane region" description="Helical" evidence="6">
    <location>
        <begin position="256"/>
        <end position="280"/>
    </location>
</feature>
<accession>A0AAD1HB07</accession>
<organism evidence="8 9">
    <name type="scientific">Mycolicibacterium moriokaense</name>
    <dbReference type="NCBI Taxonomy" id="39691"/>
    <lineage>
        <taxon>Bacteria</taxon>
        <taxon>Bacillati</taxon>
        <taxon>Actinomycetota</taxon>
        <taxon>Actinomycetes</taxon>
        <taxon>Mycobacteriales</taxon>
        <taxon>Mycobacteriaceae</taxon>
        <taxon>Mycolicibacterium</taxon>
    </lineage>
</organism>
<dbReference type="Gene3D" id="1.20.1250.20">
    <property type="entry name" value="MFS general substrate transporter like domains"/>
    <property type="match status" value="1"/>
</dbReference>
<feature type="transmembrane region" description="Helical" evidence="6">
    <location>
        <begin position="322"/>
        <end position="339"/>
    </location>
</feature>
<keyword evidence="9" id="KW-1185">Reference proteome</keyword>
<feature type="transmembrane region" description="Helical" evidence="6">
    <location>
        <begin position="345"/>
        <end position="367"/>
    </location>
</feature>
<reference evidence="8 9" key="1">
    <citation type="journal article" date="2019" name="Emerg. Microbes Infect.">
        <title>Comprehensive subspecies identification of 175 nontuberculous mycobacteria species based on 7547 genomic profiles.</title>
        <authorList>
            <person name="Matsumoto Y."/>
            <person name="Kinjo T."/>
            <person name="Motooka D."/>
            <person name="Nabeya D."/>
            <person name="Jung N."/>
            <person name="Uechi K."/>
            <person name="Horii T."/>
            <person name="Iida T."/>
            <person name="Fujita J."/>
            <person name="Nakamura S."/>
        </authorList>
    </citation>
    <scope>NUCLEOTIDE SEQUENCE [LARGE SCALE GENOMIC DNA]</scope>
    <source>
        <strain evidence="8 9">JCM 6375</strain>
    </source>
</reference>
<name>A0AAD1HB07_9MYCO</name>
<evidence type="ECO:0000259" key="7">
    <source>
        <dbReference type="PROSITE" id="PS50850"/>
    </source>
</evidence>
<dbReference type="InterPro" id="IPR036259">
    <property type="entry name" value="MFS_trans_sf"/>
</dbReference>
<dbReference type="PROSITE" id="PS50850">
    <property type="entry name" value="MFS"/>
    <property type="match status" value="1"/>
</dbReference>
<evidence type="ECO:0000256" key="4">
    <source>
        <dbReference type="ARBA" id="ARBA00022989"/>
    </source>
</evidence>
<dbReference type="PANTHER" id="PTHR23519:SF1">
    <property type="entry name" value="AUTOPHAGY-RELATED PROTEIN 22"/>
    <property type="match status" value="1"/>
</dbReference>
<protein>
    <submittedName>
        <fullName evidence="8">MFS transporter</fullName>
    </submittedName>
</protein>
<keyword evidence="5 6" id="KW-0472">Membrane</keyword>
<keyword evidence="2" id="KW-0813">Transport</keyword>
<keyword evidence="3 6" id="KW-0812">Transmembrane</keyword>
<gene>
    <name evidence="8" type="ORF">MMOR_24620</name>
</gene>
<dbReference type="GO" id="GO:0022857">
    <property type="term" value="F:transmembrane transporter activity"/>
    <property type="evidence" value="ECO:0007669"/>
    <property type="project" value="InterPro"/>
</dbReference>
<feature type="transmembrane region" description="Helical" evidence="6">
    <location>
        <begin position="379"/>
        <end position="405"/>
    </location>
</feature>
<dbReference type="AlphaFoldDB" id="A0AAD1HB07"/>
<dbReference type="EMBL" id="AP022560">
    <property type="protein sequence ID" value="BBX01526.1"/>
    <property type="molecule type" value="Genomic_DNA"/>
</dbReference>
<keyword evidence="4 6" id="KW-1133">Transmembrane helix</keyword>
<feature type="transmembrane region" description="Helical" evidence="6">
    <location>
        <begin position="115"/>
        <end position="135"/>
    </location>
</feature>
<evidence type="ECO:0000256" key="3">
    <source>
        <dbReference type="ARBA" id="ARBA00022692"/>
    </source>
</evidence>